<dbReference type="AlphaFoldDB" id="A0AAU7TGT3"/>
<dbReference type="EMBL" id="CP158165">
    <property type="protein sequence ID" value="XBV26031.1"/>
    <property type="molecule type" value="Genomic_DNA"/>
</dbReference>
<dbReference type="InterPro" id="IPR036691">
    <property type="entry name" value="Endo/exonu/phosph_ase_sf"/>
</dbReference>
<reference evidence="1" key="1">
    <citation type="submission" date="2024-06" db="EMBL/GenBank/DDBJ databases">
        <title>Kribbella sp. strain HUAS MG21 genome sequences.</title>
        <authorList>
            <person name="Mo P."/>
        </authorList>
    </citation>
    <scope>NUCLEOTIDE SEQUENCE</scope>
    <source>
        <strain evidence="1">HUAS MG21</strain>
    </source>
</reference>
<dbReference type="RefSeq" id="WP_350278838.1">
    <property type="nucleotide sequence ID" value="NZ_CP158165.1"/>
</dbReference>
<sequence>MNYVFAANLDWDPPEPGKPRRQYGTLVLSKYPIVDSRNTLAAAPPRE</sequence>
<dbReference type="Gene3D" id="3.60.10.10">
    <property type="entry name" value="Endonuclease/exonuclease/phosphatase"/>
    <property type="match status" value="1"/>
</dbReference>
<organism evidence="1">
    <name type="scientific">Kribbella sp. HUAS MG21</name>
    <dbReference type="NCBI Taxonomy" id="3160966"/>
    <lineage>
        <taxon>Bacteria</taxon>
        <taxon>Bacillati</taxon>
        <taxon>Actinomycetota</taxon>
        <taxon>Actinomycetes</taxon>
        <taxon>Propionibacteriales</taxon>
        <taxon>Kribbellaceae</taxon>
        <taxon>Kribbella</taxon>
    </lineage>
</organism>
<protein>
    <submittedName>
        <fullName evidence="1">Uncharacterized protein</fullName>
    </submittedName>
</protein>
<gene>
    <name evidence="1" type="ORF">ABN611_06305</name>
</gene>
<accession>A0AAU7TGT3</accession>
<name>A0AAU7TGT3_9ACTN</name>
<proteinExistence type="predicted"/>
<evidence type="ECO:0000313" key="1">
    <source>
        <dbReference type="EMBL" id="XBV26031.1"/>
    </source>
</evidence>